<dbReference type="KEGG" id="vg:29060986"/>
<name>A0A1C9EGZ7_9CAUD</name>
<accession>A0A1C9EGZ7</accession>
<reference evidence="1 2" key="1">
    <citation type="submission" date="2016-07" db="EMBL/GenBank/DDBJ databases">
        <authorList>
            <person name="Ahrens W.T."/>
            <person name="Alaniz S.M."/>
            <person name="Alfonso A.J."/>
            <person name="Andrade A.E."/>
            <person name="Blake C.D."/>
            <person name="Denney K.A."/>
            <person name="Edwards N.C."/>
            <person name="Flores L.M."/>
            <person name="Frontera C.D."/>
            <person name="Frontera J.K."/>
            <person name="Goins A.N."/>
            <person name="Harris C.E."/>
            <person name="Hinojosa K.L."/>
            <person name="Long R.M."/>
            <person name="Lopez J.C."/>
            <person name="Miller C.B."/>
            <person name="Mojica J.C."/>
            <person name="Morales C.A."/>
            <person name="Pena M.C."/>
            <person name="Quezada B.E."/>
            <person name="Rincon P.M."/>
            <person name="Robertson S."/>
            <person name="Soto A.J."/>
            <person name="Vasquez A.D."/>
            <person name="Villegas D.K."/>
            <person name="Vulgamore J.L."/>
            <person name="Robertson M."/>
            <person name="Hatherill J.R."/>
            <person name="Dovalina S.A."/>
            <person name="Zhang D."/>
            <person name="Delesalle V.A."/>
            <person name="Garlena R.A."/>
            <person name="Russell D.A."/>
            <person name="Pope W.H."/>
            <person name="Jacobs-Sera D."/>
            <person name="Hendrix R.W."/>
            <person name="Hatfull G.F."/>
        </authorList>
    </citation>
    <scope>NUCLEOTIDE SEQUENCE [LARGE SCALE GENOMIC DNA]</scope>
</reference>
<protein>
    <submittedName>
        <fullName evidence="1">Uncharacterized protein</fullName>
    </submittedName>
</protein>
<keyword evidence="2" id="KW-1185">Reference proteome</keyword>
<dbReference type="RefSeq" id="YP_009282336.1">
    <property type="nucleotide sequence ID" value="NC_031035.1"/>
</dbReference>
<dbReference type="OrthoDB" id="23338at10239"/>
<gene>
    <name evidence="1" type="ORF">SEA_GENGAR_91</name>
</gene>
<organism evidence="1 2">
    <name type="scientific">Mycobacterium phage Gengar</name>
    <dbReference type="NCBI Taxonomy" id="1891963"/>
    <lineage>
        <taxon>Viruses</taxon>
        <taxon>Duplodnaviria</taxon>
        <taxon>Heunggongvirae</taxon>
        <taxon>Uroviricota</taxon>
        <taxon>Caudoviricetes</taxon>
        <taxon>Weiservirinae</taxon>
        <taxon>Kratiovirus</taxon>
        <taxon>Kratiovirus gengar</taxon>
    </lineage>
</organism>
<dbReference type="GeneID" id="29060986"/>
<proteinExistence type="predicted"/>
<dbReference type="Proteomes" id="UP000203815">
    <property type="component" value="Segment"/>
</dbReference>
<dbReference type="EMBL" id="KX636165">
    <property type="protein sequence ID" value="AON96746.1"/>
    <property type="molecule type" value="Genomic_DNA"/>
</dbReference>
<evidence type="ECO:0000313" key="2">
    <source>
        <dbReference type="Proteomes" id="UP000203815"/>
    </source>
</evidence>
<evidence type="ECO:0000313" key="1">
    <source>
        <dbReference type="EMBL" id="AON96746.1"/>
    </source>
</evidence>
<sequence>MTTIDTRKAALLARTSTAELLKAAAQLEALQTTTPEQRMTRAWVLDEIEKRAGRITLDEEPEFERIYDETGDYLAALKALRPALGA</sequence>